<dbReference type="GO" id="GO:0000287">
    <property type="term" value="F:magnesium ion binding"/>
    <property type="evidence" value="ECO:0007669"/>
    <property type="project" value="InterPro"/>
</dbReference>
<accession>A0A075H2D7</accession>
<evidence type="ECO:0000256" key="9">
    <source>
        <dbReference type="ARBA" id="ARBA00022840"/>
    </source>
</evidence>
<evidence type="ECO:0000256" key="11">
    <source>
        <dbReference type="ARBA" id="ARBA00022917"/>
    </source>
</evidence>
<evidence type="ECO:0000256" key="6">
    <source>
        <dbReference type="ARBA" id="ARBA00022598"/>
    </source>
</evidence>
<dbReference type="AlphaFoldDB" id="A0A075H2D7"/>
<evidence type="ECO:0000259" key="13">
    <source>
        <dbReference type="PROSITE" id="PS51483"/>
    </source>
</evidence>
<gene>
    <name evidence="14" type="primary">FARSB</name>
    <name evidence="14" type="synonym">pheT</name>
</gene>
<sequence>MVKGGSIIPVVTVYYDRIFSMLKGDISKDELIDKIPYLGLDIEEQTEEYIKIEYNPNRPDYSTDYGLARSLNSFLDFETQYSKYDVYESDLVVNIDKSTKDVRPYIVAAVIKDIKLEDETIRQIITMQEDLHNGIGRKRKKVAIGIHNLDVIESPLEYITVDDSFSFMPLNKDSDMTIKEILDSEIGNQYASILAGKNLYPIIRDANKQVLSFPPIINGDLTRLDSKTTNLFIDVTGTDLDSVCNALSVIFTTLNDAGGKVHTVEINSDNSKIKTPQIKEDVIEVELEYVRSLLGLELSEKEIITYLRRCRISANIENNKVRVKTEPFRFDLIHPVDVIEEIVLGYGIHNLKPTLPGSDMTGGFDKNQQFLDKARDVLTGLGLIEIMTIGLISEDMLKKSEMSTNNLLKVVDTKSIEHEVLKNSNVPAILKTFSKNIHKKYPQRIFEISRVFNKTDNEIQEHYQLTVGLAHATVNFTEASSYLNAFGKQLLDINLLTRANESELFVKGRGAEIINEKGIKIGIVGEINPQVLENFALRTPISLFDIDLDELMKR</sequence>
<dbReference type="Pfam" id="PF03484">
    <property type="entry name" value="B5"/>
    <property type="match status" value="1"/>
</dbReference>
<name>A0A075H2D7_9ARCH</name>
<dbReference type="SMART" id="SM00874">
    <property type="entry name" value="B5"/>
    <property type="match status" value="1"/>
</dbReference>
<keyword evidence="10" id="KW-0460">Magnesium</keyword>
<evidence type="ECO:0000313" key="14">
    <source>
        <dbReference type="EMBL" id="AIF08053.1"/>
    </source>
</evidence>
<keyword evidence="11" id="KW-0648">Protein biosynthesis</keyword>
<dbReference type="InterPro" id="IPR005146">
    <property type="entry name" value="B3/B4_tRNA-bd"/>
</dbReference>
<dbReference type="GO" id="GO:0004826">
    <property type="term" value="F:phenylalanine-tRNA ligase activity"/>
    <property type="evidence" value="ECO:0007669"/>
    <property type="project" value="UniProtKB-EC"/>
</dbReference>
<dbReference type="Pfam" id="PF17759">
    <property type="entry name" value="tRNA_synthFbeta"/>
    <property type="match status" value="1"/>
</dbReference>
<dbReference type="NCBIfam" id="TIGR00471">
    <property type="entry name" value="pheT_arch"/>
    <property type="match status" value="1"/>
</dbReference>
<dbReference type="Gene3D" id="3.30.56.10">
    <property type="match status" value="2"/>
</dbReference>
<keyword evidence="7" id="KW-0479">Metal-binding</keyword>
<dbReference type="InterPro" id="IPR009061">
    <property type="entry name" value="DNA-bd_dom_put_sf"/>
</dbReference>
<dbReference type="Gene3D" id="3.30.930.10">
    <property type="entry name" value="Bira Bifunctional Protein, Domain 2"/>
    <property type="match status" value="1"/>
</dbReference>
<evidence type="ECO:0000256" key="3">
    <source>
        <dbReference type="ARBA" id="ARBA00007438"/>
    </source>
</evidence>
<feature type="domain" description="B5" evidence="13">
    <location>
        <begin position="278"/>
        <end position="353"/>
    </location>
</feature>
<dbReference type="Gene3D" id="3.50.40.10">
    <property type="entry name" value="Phenylalanyl-trna Synthetase, Chain B, domain 3"/>
    <property type="match status" value="1"/>
</dbReference>
<dbReference type="SMART" id="SM00873">
    <property type="entry name" value="B3_4"/>
    <property type="match status" value="1"/>
</dbReference>
<dbReference type="InterPro" id="IPR045864">
    <property type="entry name" value="aa-tRNA-synth_II/BPL/LPL"/>
</dbReference>
<keyword evidence="6 14" id="KW-0436">Ligase</keyword>
<comment type="subcellular location">
    <subcellularLocation>
        <location evidence="2">Cytoplasm</location>
    </subcellularLocation>
</comment>
<dbReference type="EMBL" id="KF900819">
    <property type="protein sequence ID" value="AIF08053.1"/>
    <property type="molecule type" value="Genomic_DNA"/>
</dbReference>
<dbReference type="SUPFAM" id="SSF46955">
    <property type="entry name" value="Putative DNA-binding domain"/>
    <property type="match status" value="2"/>
</dbReference>
<dbReference type="EC" id="6.1.1.20" evidence="4"/>
<comment type="cofactor">
    <cofactor evidence="1">
        <name>Mg(2+)</name>
        <dbReference type="ChEBI" id="CHEBI:18420"/>
    </cofactor>
</comment>
<evidence type="ECO:0000256" key="7">
    <source>
        <dbReference type="ARBA" id="ARBA00022723"/>
    </source>
</evidence>
<evidence type="ECO:0000256" key="4">
    <source>
        <dbReference type="ARBA" id="ARBA00012814"/>
    </source>
</evidence>
<comment type="similarity">
    <text evidence="3">Belongs to the phenylalanyl-tRNA synthetase beta subunit family. Type 2 subfamily.</text>
</comment>
<evidence type="ECO:0000256" key="8">
    <source>
        <dbReference type="ARBA" id="ARBA00022741"/>
    </source>
</evidence>
<dbReference type="PROSITE" id="PS51483">
    <property type="entry name" value="B5"/>
    <property type="match status" value="1"/>
</dbReference>
<dbReference type="GO" id="GO:0005524">
    <property type="term" value="F:ATP binding"/>
    <property type="evidence" value="ECO:0007669"/>
    <property type="project" value="UniProtKB-KW"/>
</dbReference>
<dbReference type="InterPro" id="IPR045060">
    <property type="entry name" value="Phe-tRNA-ligase_IIc_bsu"/>
</dbReference>
<evidence type="ECO:0000256" key="2">
    <source>
        <dbReference type="ARBA" id="ARBA00004496"/>
    </source>
</evidence>
<keyword evidence="12 14" id="KW-0030">Aminoacyl-tRNA synthetase</keyword>
<protein>
    <recommendedName>
        <fullName evidence="4">phenylalanine--tRNA ligase</fullName>
        <ecNumber evidence="4">6.1.1.20</ecNumber>
    </recommendedName>
</protein>
<dbReference type="GO" id="GO:0003723">
    <property type="term" value="F:RNA binding"/>
    <property type="evidence" value="ECO:0007669"/>
    <property type="project" value="InterPro"/>
</dbReference>
<dbReference type="GO" id="GO:0009328">
    <property type="term" value="C:phenylalanine-tRNA ligase complex"/>
    <property type="evidence" value="ECO:0007669"/>
    <property type="project" value="TreeGrafter"/>
</dbReference>
<keyword evidence="9" id="KW-0067">ATP-binding</keyword>
<evidence type="ECO:0000256" key="10">
    <source>
        <dbReference type="ARBA" id="ARBA00022842"/>
    </source>
</evidence>
<keyword evidence="8" id="KW-0547">Nucleotide-binding</keyword>
<keyword evidence="5" id="KW-0963">Cytoplasm</keyword>
<dbReference type="PANTHER" id="PTHR10947:SF0">
    <property type="entry name" value="PHENYLALANINE--TRNA LIGASE BETA SUBUNIT"/>
    <property type="match status" value="1"/>
</dbReference>
<dbReference type="PANTHER" id="PTHR10947">
    <property type="entry name" value="PHENYLALANYL-TRNA SYNTHETASE BETA CHAIN AND LEUCINE-RICH REPEAT-CONTAINING PROTEIN 47"/>
    <property type="match status" value="1"/>
</dbReference>
<evidence type="ECO:0000256" key="1">
    <source>
        <dbReference type="ARBA" id="ARBA00001946"/>
    </source>
</evidence>
<dbReference type="GO" id="GO:0006432">
    <property type="term" value="P:phenylalanyl-tRNA aminoacylation"/>
    <property type="evidence" value="ECO:0007669"/>
    <property type="project" value="InterPro"/>
</dbReference>
<dbReference type="SUPFAM" id="SSF55681">
    <property type="entry name" value="Class II aaRS and biotin synthetases"/>
    <property type="match status" value="1"/>
</dbReference>
<evidence type="ECO:0000256" key="5">
    <source>
        <dbReference type="ARBA" id="ARBA00022490"/>
    </source>
</evidence>
<evidence type="ECO:0000256" key="12">
    <source>
        <dbReference type="ARBA" id="ARBA00023146"/>
    </source>
</evidence>
<dbReference type="InterPro" id="IPR004531">
    <property type="entry name" value="Phe-tRNA-synth_IIc_bsu_arc_euk"/>
</dbReference>
<dbReference type="InterPro" id="IPR005147">
    <property type="entry name" value="tRNA_synthase_B5-dom"/>
</dbReference>
<dbReference type="InterPro" id="IPR020825">
    <property type="entry name" value="Phe-tRNA_synthase-like_B3/B4"/>
</dbReference>
<organism evidence="14">
    <name type="scientific">uncultured marine thaumarchaeote KM3_26_F01</name>
    <dbReference type="NCBI Taxonomy" id="1456108"/>
    <lineage>
        <taxon>Archaea</taxon>
        <taxon>Nitrososphaerota</taxon>
        <taxon>environmental samples</taxon>
    </lineage>
</organism>
<dbReference type="InterPro" id="IPR041616">
    <property type="entry name" value="PheRS_beta_core"/>
</dbReference>
<reference evidence="14" key="1">
    <citation type="journal article" date="2014" name="Genome Biol. Evol.">
        <title>Pangenome evidence for extensive interdomain horizontal transfer affecting lineage core and shell genes in uncultured planktonic thaumarchaeota and euryarchaeota.</title>
        <authorList>
            <person name="Deschamps P."/>
            <person name="Zivanovic Y."/>
            <person name="Moreira D."/>
            <person name="Rodriguez-Valera F."/>
            <person name="Lopez-Garcia P."/>
        </authorList>
    </citation>
    <scope>NUCLEOTIDE SEQUENCE</scope>
</reference>
<dbReference type="FunFam" id="3.50.40.10:FF:000003">
    <property type="entry name" value="Phenylalanine--tRNA ligase beta subunit"/>
    <property type="match status" value="1"/>
</dbReference>
<proteinExistence type="inferred from homology"/>